<dbReference type="GO" id="GO:0004520">
    <property type="term" value="F:DNA endonuclease activity"/>
    <property type="evidence" value="ECO:0007669"/>
    <property type="project" value="InterPro"/>
</dbReference>
<dbReference type="PANTHER" id="PTHR34353:SF3">
    <property type="entry name" value="CRISPR-ASSOCIATED ENDONUCLEASE CAS1"/>
    <property type="match status" value="1"/>
</dbReference>
<dbReference type="CDD" id="cd09719">
    <property type="entry name" value="Cas1_I-E"/>
    <property type="match status" value="1"/>
</dbReference>
<accession>A0AAU8HV95</accession>
<organism evidence="10">
    <name type="scientific">Proteinivorax hydrogeniformans</name>
    <dbReference type="NCBI Taxonomy" id="1826727"/>
    <lineage>
        <taxon>Bacteria</taxon>
        <taxon>Bacillati</taxon>
        <taxon>Bacillota</taxon>
        <taxon>Clostridia</taxon>
        <taxon>Eubacteriales</taxon>
        <taxon>Proteinivoracaceae</taxon>
        <taxon>Proteinivorax</taxon>
    </lineage>
</organism>
<dbReference type="EC" id="3.1.-.-" evidence="8"/>
<evidence type="ECO:0000256" key="5">
    <source>
        <dbReference type="ARBA" id="ARBA00022842"/>
    </source>
</evidence>
<dbReference type="NCBIfam" id="TIGR00287">
    <property type="entry name" value="cas1"/>
    <property type="match status" value="1"/>
</dbReference>
<dbReference type="InterPro" id="IPR042206">
    <property type="entry name" value="CRISPR-assoc_Cas1_C"/>
</dbReference>
<comment type="cofactor">
    <cofactor evidence="8">
        <name>Mg(2+)</name>
        <dbReference type="ChEBI" id="CHEBI:18420"/>
    </cofactor>
    <cofactor evidence="8">
        <name>Mn(2+)</name>
        <dbReference type="ChEBI" id="CHEBI:29035"/>
    </cofactor>
</comment>
<gene>
    <name evidence="10" type="primary">cas1e</name>
    <name evidence="8" type="synonym">cas1</name>
    <name evidence="10" type="ORF">PRVXH_000629</name>
</gene>
<comment type="similarity">
    <text evidence="8">Belongs to the CRISPR-associated endonuclease Cas1 family.</text>
</comment>
<evidence type="ECO:0000256" key="7">
    <source>
        <dbReference type="ARBA" id="ARBA00023125"/>
    </source>
</evidence>
<dbReference type="NCBIfam" id="TIGR03638">
    <property type="entry name" value="cas1_ECOLI"/>
    <property type="match status" value="1"/>
</dbReference>
<keyword evidence="1 8" id="KW-0540">Nuclease</keyword>
<dbReference type="Gene3D" id="3.100.10.20">
    <property type="entry name" value="CRISPR-associated endonuclease Cas1, N-terminal domain"/>
    <property type="match status" value="1"/>
</dbReference>
<dbReference type="Pfam" id="PF01867">
    <property type="entry name" value="Cas_Cas1"/>
    <property type="match status" value="2"/>
</dbReference>
<dbReference type="Gene3D" id="1.20.120.920">
    <property type="entry name" value="CRISPR-associated endonuclease Cas1, C-terminal domain"/>
    <property type="match status" value="1"/>
</dbReference>
<dbReference type="RefSeq" id="WP_353893861.1">
    <property type="nucleotide sequence ID" value="NZ_CP159485.1"/>
</dbReference>
<feature type="transmembrane region" description="Helical" evidence="9">
    <location>
        <begin position="193"/>
        <end position="213"/>
    </location>
</feature>
<dbReference type="PANTHER" id="PTHR34353">
    <property type="entry name" value="CRISPR-ASSOCIATED ENDONUCLEASE CAS1 1"/>
    <property type="match status" value="1"/>
</dbReference>
<keyword evidence="6 8" id="KW-0051">Antiviral defense</keyword>
<keyword evidence="2 8" id="KW-0479">Metal-binding</keyword>
<keyword evidence="4 8" id="KW-0378">Hydrolase</keyword>
<keyword evidence="7 8" id="KW-0238">DNA-binding</keyword>
<dbReference type="HAMAP" id="MF_01470">
    <property type="entry name" value="Cas1"/>
    <property type="match status" value="1"/>
</dbReference>
<keyword evidence="9" id="KW-0812">Transmembrane</keyword>
<reference evidence="10" key="1">
    <citation type="journal article" date="2018" name="Antonie Van Leeuwenhoek">
        <title>Proteinivorax hydrogeniformans sp. nov., an anaerobic, haloalkaliphilic bacterium fermenting proteinaceous compounds with high hydrogen production.</title>
        <authorList>
            <person name="Boltyanskaya Y."/>
            <person name="Detkova E."/>
            <person name="Pimenov N."/>
            <person name="Kevbrin V."/>
        </authorList>
    </citation>
    <scope>NUCLEOTIDE SEQUENCE</scope>
    <source>
        <strain evidence="10">Z-710</strain>
    </source>
</reference>
<dbReference type="AlphaFoldDB" id="A0AAU8HV95"/>
<reference evidence="10" key="2">
    <citation type="submission" date="2024-06" db="EMBL/GenBank/DDBJ databases">
        <authorList>
            <person name="Petrova K.O."/>
            <person name="Toshchakov S.V."/>
            <person name="Boltjanskaja Y.V."/>
            <person name="Kevbrin V.V."/>
        </authorList>
    </citation>
    <scope>NUCLEOTIDE SEQUENCE</scope>
    <source>
        <strain evidence="10">Z-710</strain>
    </source>
</reference>
<comment type="subunit">
    <text evidence="8">Homodimer, forms a heterotetramer with a Cas2 homodimer.</text>
</comment>
<keyword evidence="3 8" id="KW-0255">Endonuclease</keyword>
<evidence type="ECO:0000256" key="1">
    <source>
        <dbReference type="ARBA" id="ARBA00022722"/>
    </source>
</evidence>
<name>A0AAU8HV95_9FIRM</name>
<proteinExistence type="inferred from homology"/>
<dbReference type="GO" id="GO:0051607">
    <property type="term" value="P:defense response to virus"/>
    <property type="evidence" value="ECO:0007669"/>
    <property type="project" value="UniProtKB-UniRule"/>
</dbReference>
<protein>
    <recommendedName>
        <fullName evidence="8">CRISPR-associated endonuclease Cas1</fullName>
        <ecNumber evidence="8">3.1.-.-</ecNumber>
    </recommendedName>
</protein>
<dbReference type="InterPro" id="IPR019851">
    <property type="entry name" value="CRISPR-assoc_Cas1_ECOLI"/>
</dbReference>
<dbReference type="InterPro" id="IPR002729">
    <property type="entry name" value="CRISPR-assoc_Cas1"/>
</dbReference>
<dbReference type="EMBL" id="CP159485">
    <property type="protein sequence ID" value="XCI29313.1"/>
    <property type="molecule type" value="Genomic_DNA"/>
</dbReference>
<dbReference type="InterPro" id="IPR033641">
    <property type="entry name" value="Cas1_I-E"/>
</dbReference>
<dbReference type="InterPro" id="IPR042211">
    <property type="entry name" value="CRISPR-assoc_Cas1_N"/>
</dbReference>
<evidence type="ECO:0000256" key="4">
    <source>
        <dbReference type="ARBA" id="ARBA00022801"/>
    </source>
</evidence>
<dbReference type="GO" id="GO:0046872">
    <property type="term" value="F:metal ion binding"/>
    <property type="evidence" value="ECO:0007669"/>
    <property type="project" value="UniProtKB-UniRule"/>
</dbReference>
<feature type="binding site" evidence="8">
    <location>
        <position position="227"/>
    </location>
    <ligand>
        <name>Mn(2+)</name>
        <dbReference type="ChEBI" id="CHEBI:29035"/>
    </ligand>
</feature>
<sequence>MKKQSGAKKAVLNELPRIGDRVTFIYVEHAKVNRQDSAITVADSRGFIRIPAAMVGVLLLGPGTDITHRAVELIGDMGTSIVWVGERGVRHYAHGRALAHSSKLLVKQAKLVSNTRLRLDVARKMYQMRFPNEDVSSLTMQQLRGREGARIRKIYRTQSKLHNVKWDKREYDPDDFESGSPVNQALSAAHVSLYGLVYSVIVALGMSAGLGYIHTGHDLSFVYDVADLYKADITIPIAFEVAATSQPDDDIGRKTRLRVRDAFVDGKIIKTIVKDLQHLMDVKVDEEITIDTINLWDDKEELVKHGVSYKEVT</sequence>
<evidence type="ECO:0000313" key="10">
    <source>
        <dbReference type="EMBL" id="XCI29313.1"/>
    </source>
</evidence>
<dbReference type="GO" id="GO:0003677">
    <property type="term" value="F:DNA binding"/>
    <property type="evidence" value="ECO:0007669"/>
    <property type="project" value="UniProtKB-KW"/>
</dbReference>
<evidence type="ECO:0000256" key="9">
    <source>
        <dbReference type="SAM" id="Phobius"/>
    </source>
</evidence>
<evidence type="ECO:0000256" key="3">
    <source>
        <dbReference type="ARBA" id="ARBA00022759"/>
    </source>
</evidence>
<dbReference type="InterPro" id="IPR050646">
    <property type="entry name" value="Cas1"/>
</dbReference>
<keyword evidence="9" id="KW-1133">Transmembrane helix</keyword>
<feature type="binding site" evidence="8">
    <location>
        <position position="214"/>
    </location>
    <ligand>
        <name>Mn(2+)</name>
        <dbReference type="ChEBI" id="CHEBI:29035"/>
    </ligand>
</feature>
<keyword evidence="9" id="KW-0472">Membrane</keyword>
<dbReference type="GO" id="GO:0043571">
    <property type="term" value="P:maintenance of CRISPR repeat elements"/>
    <property type="evidence" value="ECO:0007669"/>
    <property type="project" value="UniProtKB-UniRule"/>
</dbReference>
<keyword evidence="5 8" id="KW-0460">Magnesium</keyword>
<evidence type="ECO:0000256" key="2">
    <source>
        <dbReference type="ARBA" id="ARBA00022723"/>
    </source>
</evidence>
<dbReference type="GO" id="GO:0016787">
    <property type="term" value="F:hydrolase activity"/>
    <property type="evidence" value="ECO:0007669"/>
    <property type="project" value="UniProtKB-KW"/>
</dbReference>
<comment type="function">
    <text evidence="8">CRISPR (clustered regularly interspaced short palindromic repeat), is an adaptive immune system that provides protection against mobile genetic elements (viruses, transposable elements and conjugative plasmids). CRISPR clusters contain spacers, sequences complementary to antecedent mobile elements, and target invading nucleic acids. CRISPR clusters are transcribed and processed into CRISPR RNA (crRNA). Acts as a dsDNA endonuclease. Involved in the integration of spacer DNA into the CRISPR cassette.</text>
</comment>
<feature type="binding site" evidence="8">
    <location>
        <position position="147"/>
    </location>
    <ligand>
        <name>Mn(2+)</name>
        <dbReference type="ChEBI" id="CHEBI:29035"/>
    </ligand>
</feature>
<keyword evidence="8" id="KW-0464">Manganese</keyword>
<evidence type="ECO:0000256" key="8">
    <source>
        <dbReference type="HAMAP-Rule" id="MF_01470"/>
    </source>
</evidence>
<evidence type="ECO:0000256" key="6">
    <source>
        <dbReference type="ARBA" id="ARBA00023118"/>
    </source>
</evidence>